<evidence type="ECO:0000256" key="2">
    <source>
        <dbReference type="SAM" id="Phobius"/>
    </source>
</evidence>
<dbReference type="EMBL" id="MDCO01000001">
    <property type="protein sequence ID" value="OEJ16004.1"/>
    <property type="molecule type" value="Genomic_DNA"/>
</dbReference>
<evidence type="ECO:0000313" key="5">
    <source>
        <dbReference type="EMBL" id="OEJ16004.1"/>
    </source>
</evidence>
<evidence type="ECO:0000259" key="4">
    <source>
        <dbReference type="Pfam" id="PF25583"/>
    </source>
</evidence>
<dbReference type="RefSeq" id="WP_069725469.1">
    <property type="nucleotide sequence ID" value="NZ_MDCO01000001.1"/>
</dbReference>
<comment type="caution">
    <text evidence="5">The sequence shown here is derived from an EMBL/GenBank/DDBJ whole genome shotgun (WGS) entry which is preliminary data.</text>
</comment>
<dbReference type="Proteomes" id="UP000095247">
    <property type="component" value="Unassembled WGS sequence"/>
</dbReference>
<feature type="transmembrane region" description="Helical" evidence="2">
    <location>
        <begin position="172"/>
        <end position="189"/>
    </location>
</feature>
<organism evidence="5 6">
    <name type="scientific">Brachyspira hampsonii</name>
    <dbReference type="NCBI Taxonomy" id="1287055"/>
    <lineage>
        <taxon>Bacteria</taxon>
        <taxon>Pseudomonadati</taxon>
        <taxon>Spirochaetota</taxon>
        <taxon>Spirochaetia</taxon>
        <taxon>Brachyspirales</taxon>
        <taxon>Brachyspiraceae</taxon>
        <taxon>Brachyspira</taxon>
    </lineage>
</organism>
<keyword evidence="2" id="KW-0472">Membrane</keyword>
<dbReference type="Pfam" id="PF25583">
    <property type="entry name" value="WCX"/>
    <property type="match status" value="1"/>
</dbReference>
<feature type="coiled-coil region" evidence="1">
    <location>
        <begin position="218"/>
        <end position="245"/>
    </location>
</feature>
<proteinExistence type="predicted"/>
<dbReference type="InterPro" id="IPR026881">
    <property type="entry name" value="WYL_dom"/>
</dbReference>
<dbReference type="Pfam" id="PF13280">
    <property type="entry name" value="WYL"/>
    <property type="match status" value="1"/>
</dbReference>
<name>A0A1E5NIQ6_9SPIR</name>
<feature type="domain" description="WCX" evidence="4">
    <location>
        <begin position="256"/>
        <end position="332"/>
    </location>
</feature>
<sequence>MSDKKKFERLFELYTSLMLDGLIDKNKLMYQNNISLRTFQRDIEEIQLYLQIELILENDRYTLKKEDLKKLKRGFHFDNDNLKKNIDILFSVFMKKVSSNLSFIPHSTISKLLPQNIDDDYYDVIVISNNEINNISGDSESIEKLLSCVKDLNDINFDYYIQSSNINYKVKAIAYLIYYFQGIWYLVAYDKKYKKIKTYSITSISNIEVMQKLKFNSNKEKEEYYKEYKNRINNREKLIKLIEKKRSIYWSDNELTKTTIRFNSDVAHYFKNRDYGFNQKIKNTLKDGSIIVNFDFSSFTELRIFLSPWLGSFKIISPEKFNKEFIEHLNNALSVMQGE</sequence>
<dbReference type="PANTHER" id="PTHR34580:SF9">
    <property type="entry name" value="SLL5097 PROTEIN"/>
    <property type="match status" value="1"/>
</dbReference>
<feature type="domain" description="WYL" evidence="3">
    <location>
        <begin position="142"/>
        <end position="209"/>
    </location>
</feature>
<dbReference type="PROSITE" id="PS52050">
    <property type="entry name" value="WYL"/>
    <property type="match status" value="1"/>
</dbReference>
<dbReference type="InterPro" id="IPR057727">
    <property type="entry name" value="WCX_dom"/>
</dbReference>
<reference evidence="5 6" key="1">
    <citation type="submission" date="2016-08" db="EMBL/GenBank/DDBJ databases">
        <title>Characterization and recognition of Brachyspira hampsonii sp. nov., a novel intestinal spirochete that is pathogenic to pigs.</title>
        <authorList>
            <person name="Mirajkar N."/>
            <person name="La T."/>
            <person name="Phillips N."/>
            <person name="Hampson D."/>
            <person name="Gebhart C."/>
        </authorList>
    </citation>
    <scope>NUCLEOTIDE SEQUENCE [LARGE SCALE GENOMIC DNA]</scope>
    <source>
        <strain evidence="5 6">P280/1</strain>
    </source>
</reference>
<gene>
    <name evidence="5" type="ORF">BFL38_11140</name>
</gene>
<dbReference type="PANTHER" id="PTHR34580">
    <property type="match status" value="1"/>
</dbReference>
<keyword evidence="2" id="KW-0812">Transmembrane</keyword>
<protein>
    <submittedName>
        <fullName evidence="5">WYL domain-containing protein</fullName>
    </submittedName>
</protein>
<evidence type="ECO:0000313" key="6">
    <source>
        <dbReference type="Proteomes" id="UP000095247"/>
    </source>
</evidence>
<keyword evidence="1" id="KW-0175">Coiled coil</keyword>
<dbReference type="AlphaFoldDB" id="A0A1E5NIQ6"/>
<evidence type="ECO:0000259" key="3">
    <source>
        <dbReference type="Pfam" id="PF13280"/>
    </source>
</evidence>
<keyword evidence="2" id="KW-1133">Transmembrane helix</keyword>
<evidence type="ECO:0000256" key="1">
    <source>
        <dbReference type="SAM" id="Coils"/>
    </source>
</evidence>
<dbReference type="InterPro" id="IPR051534">
    <property type="entry name" value="CBASS_pafABC_assoc_protein"/>
</dbReference>
<accession>A0A1E5NIQ6</accession>